<keyword evidence="2" id="KW-1185">Reference proteome</keyword>
<evidence type="ECO:0000313" key="1">
    <source>
        <dbReference type="EMBL" id="KOS20272.1"/>
    </source>
</evidence>
<accession>A0A0N0RTM0</accession>
<evidence type="ECO:0000313" key="2">
    <source>
        <dbReference type="Proteomes" id="UP000053831"/>
    </source>
</evidence>
<comment type="caution">
    <text evidence="1">The sequence shown here is derived from an EMBL/GenBank/DDBJ whole genome shotgun (WGS) entry which is preliminary data.</text>
</comment>
<protein>
    <submittedName>
        <fullName evidence="1">Uncharacterized protein</fullName>
    </submittedName>
</protein>
<dbReference type="EMBL" id="LGSR01000018">
    <property type="protein sequence ID" value="KOS20272.1"/>
    <property type="molecule type" value="Genomic_DNA"/>
</dbReference>
<gene>
    <name evidence="1" type="ORF">ESCO_006333</name>
</gene>
<organism evidence="1 2">
    <name type="scientific">Escovopsis weberi</name>
    <dbReference type="NCBI Taxonomy" id="150374"/>
    <lineage>
        <taxon>Eukaryota</taxon>
        <taxon>Fungi</taxon>
        <taxon>Dikarya</taxon>
        <taxon>Ascomycota</taxon>
        <taxon>Pezizomycotina</taxon>
        <taxon>Sordariomycetes</taxon>
        <taxon>Hypocreomycetidae</taxon>
        <taxon>Hypocreales</taxon>
        <taxon>Hypocreaceae</taxon>
        <taxon>Escovopsis</taxon>
    </lineage>
</organism>
<dbReference type="Proteomes" id="UP000053831">
    <property type="component" value="Unassembled WGS sequence"/>
</dbReference>
<sequence length="238" mass="27407">MRELVAAFDAMARAANTSYKTISQDSFSLYRDVILKVKNLDSEFHSLKRENDEAIANLASTVREVQSQLTSMFREVHGQVCTMMMAVGEAERRTQGEISRLSTKIDQMLSKMDDSFSQTARDSMVGRETLDQRLRHVEEDIRHGFRDNRDLFERLSAIHRRGEDDVWAVRKATLEIQRDAFDMRKIVSEAHEAVSDIQQEGRDLTAGFEKRLDQSEELTKSLLSVLTMRRHFVGLFAD</sequence>
<reference evidence="1 2" key="1">
    <citation type="submission" date="2015-07" db="EMBL/GenBank/DDBJ databases">
        <title>The genome of the fungus Escovopsis weberi, a specialized disease agent of ant agriculture.</title>
        <authorList>
            <person name="de Man T.J."/>
            <person name="Stajich J.E."/>
            <person name="Kubicek C.P."/>
            <person name="Chenthamara K."/>
            <person name="Atanasova L."/>
            <person name="Druzhinina I.S."/>
            <person name="Birnbaum S."/>
            <person name="Barribeau S.M."/>
            <person name="Teiling C."/>
            <person name="Suen G."/>
            <person name="Currie C."/>
            <person name="Gerardo N.M."/>
        </authorList>
    </citation>
    <scope>NUCLEOTIDE SEQUENCE [LARGE SCALE GENOMIC DNA]</scope>
</reference>
<proteinExistence type="predicted"/>
<dbReference type="AlphaFoldDB" id="A0A0N0RTM0"/>
<name>A0A0N0RTM0_ESCWE</name>